<comment type="similarity">
    <text evidence="2">Belongs to the COG7 family.</text>
</comment>
<keyword evidence="4" id="KW-0813">Transport</keyword>
<accession>A0A196S685</accession>
<reference evidence="10 11" key="1">
    <citation type="submission" date="2016-05" db="EMBL/GenBank/DDBJ databases">
        <title>Nuclear genome of Blastocystis sp. subtype 1 NandII.</title>
        <authorList>
            <person name="Gentekaki E."/>
            <person name="Curtis B."/>
            <person name="Stairs C."/>
            <person name="Eme L."/>
            <person name="Herman E."/>
            <person name="Klimes V."/>
            <person name="Arias M.C."/>
            <person name="Elias M."/>
            <person name="Hilliou F."/>
            <person name="Klute M."/>
            <person name="Malik S.-B."/>
            <person name="Pightling A."/>
            <person name="Rachubinski R."/>
            <person name="Salas D."/>
            <person name="Schlacht A."/>
            <person name="Suga H."/>
            <person name="Archibald J."/>
            <person name="Ball S.G."/>
            <person name="Clark G."/>
            <person name="Dacks J."/>
            <person name="Van Der Giezen M."/>
            <person name="Tsaousis A."/>
            <person name="Roger A."/>
        </authorList>
    </citation>
    <scope>NUCLEOTIDE SEQUENCE [LARGE SCALE GENOMIC DNA]</scope>
    <source>
        <strain evidence="11">ATCC 50177 / NandII</strain>
    </source>
</reference>
<keyword evidence="7" id="KW-0472">Membrane</keyword>
<evidence type="ECO:0000256" key="6">
    <source>
        <dbReference type="ARBA" id="ARBA00023034"/>
    </source>
</evidence>
<comment type="caution">
    <text evidence="10">The sequence shown here is derived from an EMBL/GenBank/DDBJ whole genome shotgun (WGS) entry which is preliminary data.</text>
</comment>
<dbReference type="GO" id="GO:0007030">
    <property type="term" value="P:Golgi organization"/>
    <property type="evidence" value="ECO:0007669"/>
    <property type="project" value="TreeGrafter"/>
</dbReference>
<proteinExistence type="inferred from homology"/>
<keyword evidence="6" id="KW-0333">Golgi apparatus</keyword>
<keyword evidence="11" id="KW-1185">Reference proteome</keyword>
<keyword evidence="9" id="KW-0175">Coiled coil</keyword>
<keyword evidence="5" id="KW-0653">Protein transport</keyword>
<dbReference type="EMBL" id="LXWW01000536">
    <property type="protein sequence ID" value="OAO12568.1"/>
    <property type="molecule type" value="Genomic_DNA"/>
</dbReference>
<dbReference type="InterPro" id="IPR019335">
    <property type="entry name" value="COG7"/>
</dbReference>
<sequence>MTEVTELEGNMNELKKEIKEMTFATKNMEKNAQTEILSDLKTIQNKMKICKTQLETLTEWDQQCASCHDALSNQDTEMAASILEDMSRSVTLLQGLPDQQSRVDSITTFKKELEEQLTPKLQTAFQSNNESQQLILHKIYSHLDLESQFVSAFCQFHSTAFSRILSSSIADSPFDTLQSFYPNLHTWFLSISEPLFTLFGDQDEEIIASLFDSGCRSISTEFRRVLDALPVASVKHALDASFGYMEILLGGVHGAAAKQRCFFSLLCDWRAFLTTAFVDGEYDALNGLLNTVTLTDDITTLVPAFCGALQPALGTLCLSLARFEEHCLTVGRGLLLPQYLSSLARLFDNVQSRYTALLDRYAALKKQEKEAHETAFDWSVFQGWNSLLVILNHFLLLLRHSQLAVKHFLQDNRPLFTALVTSETPGVSSFTSDALLLAMVSQDAAWRASITTLLSSLTTLPAGVMVSPLQAVYTGLLTLTSQLIDTVARFTLAPARHVFKQIPTMPQWSRVDASAVHPLPSEFILPLGEHLLKIVEQVEMAAGAAGEGLQKVAVEAGEEWRSVLTEMERYGREEEKRCMKNSEVVLKRGYCSGMEVKDPESFSQCFLVLVARLVIGSYIEAVCGINNIKISGSQQLATDIGYLSNVISAFGLGNASVLGVFKEVFALTDSELSQKLSTVGTTSGDEALILQRVARLRGALAC</sequence>
<dbReference type="Proteomes" id="UP000078348">
    <property type="component" value="Unassembled WGS sequence"/>
</dbReference>
<organism evidence="10 11">
    <name type="scientific">Blastocystis sp. subtype 1 (strain ATCC 50177 / NandII)</name>
    <dbReference type="NCBI Taxonomy" id="478820"/>
    <lineage>
        <taxon>Eukaryota</taxon>
        <taxon>Sar</taxon>
        <taxon>Stramenopiles</taxon>
        <taxon>Bigyra</taxon>
        <taxon>Opalozoa</taxon>
        <taxon>Opalinata</taxon>
        <taxon>Blastocystidae</taxon>
        <taxon>Blastocystis</taxon>
    </lineage>
</organism>
<dbReference type="AlphaFoldDB" id="A0A196S685"/>
<evidence type="ECO:0000256" key="3">
    <source>
        <dbReference type="ARBA" id="ARBA00020984"/>
    </source>
</evidence>
<evidence type="ECO:0000256" key="5">
    <source>
        <dbReference type="ARBA" id="ARBA00022927"/>
    </source>
</evidence>
<dbReference type="Pfam" id="PF10191">
    <property type="entry name" value="COG7"/>
    <property type="match status" value="2"/>
</dbReference>
<evidence type="ECO:0000256" key="1">
    <source>
        <dbReference type="ARBA" id="ARBA00004395"/>
    </source>
</evidence>
<dbReference type="STRING" id="478820.A0A196S685"/>
<comment type="subcellular location">
    <subcellularLocation>
        <location evidence="1">Golgi apparatus membrane</location>
        <topology evidence="1">Peripheral membrane protein</topology>
    </subcellularLocation>
</comment>
<name>A0A196S685_BLAHN</name>
<dbReference type="GO" id="GO:0006886">
    <property type="term" value="P:intracellular protein transport"/>
    <property type="evidence" value="ECO:0007669"/>
    <property type="project" value="InterPro"/>
</dbReference>
<protein>
    <recommendedName>
        <fullName evidence="3">Conserved oligomeric Golgi complex subunit 7</fullName>
    </recommendedName>
    <alternativeName>
        <fullName evidence="8">Component of oligomeric Golgi complex 7</fullName>
    </alternativeName>
</protein>
<gene>
    <name evidence="10" type="ORF">AV274_5768</name>
</gene>
<evidence type="ECO:0000256" key="4">
    <source>
        <dbReference type="ARBA" id="ARBA00022448"/>
    </source>
</evidence>
<evidence type="ECO:0000256" key="8">
    <source>
        <dbReference type="ARBA" id="ARBA00031345"/>
    </source>
</evidence>
<dbReference type="GO" id="GO:0017119">
    <property type="term" value="C:Golgi transport complex"/>
    <property type="evidence" value="ECO:0007669"/>
    <property type="project" value="InterPro"/>
</dbReference>
<dbReference type="PANTHER" id="PTHR21443">
    <property type="entry name" value="CONSERVED OLIGOMERIC GOLGI COMPLEX COMPONENT 7"/>
    <property type="match status" value="1"/>
</dbReference>
<dbReference type="GO" id="GO:0006890">
    <property type="term" value="P:retrograde vesicle-mediated transport, Golgi to endoplasmic reticulum"/>
    <property type="evidence" value="ECO:0007669"/>
    <property type="project" value="TreeGrafter"/>
</dbReference>
<evidence type="ECO:0000313" key="11">
    <source>
        <dbReference type="Proteomes" id="UP000078348"/>
    </source>
</evidence>
<dbReference type="PANTHER" id="PTHR21443:SF0">
    <property type="entry name" value="CONSERVED OLIGOMERIC GOLGI COMPLEX SUBUNIT 7"/>
    <property type="match status" value="1"/>
</dbReference>
<evidence type="ECO:0000256" key="7">
    <source>
        <dbReference type="ARBA" id="ARBA00023136"/>
    </source>
</evidence>
<evidence type="ECO:0000256" key="2">
    <source>
        <dbReference type="ARBA" id="ARBA00005831"/>
    </source>
</evidence>
<dbReference type="GO" id="GO:0000139">
    <property type="term" value="C:Golgi membrane"/>
    <property type="evidence" value="ECO:0007669"/>
    <property type="project" value="UniProtKB-SubCell"/>
</dbReference>
<dbReference type="OrthoDB" id="245173at2759"/>
<evidence type="ECO:0000256" key="9">
    <source>
        <dbReference type="SAM" id="Coils"/>
    </source>
</evidence>
<feature type="coiled-coil region" evidence="9">
    <location>
        <begin position="4"/>
        <end position="31"/>
    </location>
</feature>
<evidence type="ECO:0000313" key="10">
    <source>
        <dbReference type="EMBL" id="OAO12568.1"/>
    </source>
</evidence>